<accession>A0ABY6ZDV4</accession>
<name>A0ABY6ZDV4_9BACL</name>
<keyword evidence="2" id="KW-1185">Reference proteome</keyword>
<dbReference type="Pfam" id="PF09844">
    <property type="entry name" value="DUF2071"/>
    <property type="match status" value="1"/>
</dbReference>
<dbReference type="Gene3D" id="2.40.400.10">
    <property type="entry name" value="Acetoacetate decarboxylase-like"/>
    <property type="match status" value="1"/>
</dbReference>
<dbReference type="PANTHER" id="PTHR39186">
    <property type="entry name" value="DUF2071 FAMILY PROTEIN"/>
    <property type="match status" value="1"/>
</dbReference>
<proteinExistence type="predicted"/>
<evidence type="ECO:0000313" key="1">
    <source>
        <dbReference type="EMBL" id="WAH40978.1"/>
    </source>
</evidence>
<dbReference type="SUPFAM" id="SSF160104">
    <property type="entry name" value="Acetoacetate decarboxylase-like"/>
    <property type="match status" value="1"/>
</dbReference>
<organism evidence="1 2">
    <name type="scientific">Alicyclobacillus fastidiosus</name>
    <dbReference type="NCBI Taxonomy" id="392011"/>
    <lineage>
        <taxon>Bacteria</taxon>
        <taxon>Bacillati</taxon>
        <taxon>Bacillota</taxon>
        <taxon>Bacilli</taxon>
        <taxon>Bacillales</taxon>
        <taxon>Alicyclobacillaceae</taxon>
        <taxon>Alicyclobacillus</taxon>
    </lineage>
</organism>
<evidence type="ECO:0000313" key="2">
    <source>
        <dbReference type="Proteomes" id="UP001164761"/>
    </source>
</evidence>
<dbReference type="PANTHER" id="PTHR39186:SF1">
    <property type="entry name" value="DUF2071 DOMAIN-CONTAINING PROTEIN"/>
    <property type="match status" value="1"/>
</dbReference>
<gene>
    <name evidence="1" type="ORF">NZD89_22235</name>
</gene>
<dbReference type="Proteomes" id="UP001164761">
    <property type="component" value="Chromosome"/>
</dbReference>
<sequence>MQGNTDLHRQYPIPNGPWVMHQTWERVLFAHWPVAAPLLASKLPPAVALDTFDGHAWLSLVLLLVSDLHPRYMPPIPGASAFAQANVRTYVSKDGRPGVWFFRLDANSPLAVALARRFFHLPYYRATIKTEQRDDATHFSLSRGRLKHPVQTLTCDYRPASPVFEATRGSLESWLTDRYCLYTSYAGRLYRSDIHHTPWELQKAKAHWTHNTLFPDCGAFAATPPLLHFAKCKGVHVWAPVEADSHTHPL</sequence>
<reference evidence="1" key="1">
    <citation type="submission" date="2022-08" db="EMBL/GenBank/DDBJ databases">
        <title>Alicyclobacillus fastidiosus DSM 17978, complete genome.</title>
        <authorList>
            <person name="Wang Q."/>
            <person name="Cai R."/>
            <person name="Wang Z."/>
        </authorList>
    </citation>
    <scope>NUCLEOTIDE SEQUENCE</scope>
    <source>
        <strain evidence="1">DSM 17978</strain>
    </source>
</reference>
<dbReference type="InterPro" id="IPR023375">
    <property type="entry name" value="ADC_dom_sf"/>
</dbReference>
<protein>
    <submittedName>
        <fullName evidence="1">DUF2071 domain-containing protein</fullName>
    </submittedName>
</protein>
<dbReference type="EMBL" id="CP104067">
    <property type="protein sequence ID" value="WAH40978.1"/>
    <property type="molecule type" value="Genomic_DNA"/>
</dbReference>
<dbReference type="InterPro" id="IPR018644">
    <property type="entry name" value="DUF2071"/>
</dbReference>
<dbReference type="RefSeq" id="WP_268004878.1">
    <property type="nucleotide sequence ID" value="NZ_CP104067.1"/>
</dbReference>